<dbReference type="RefSeq" id="WP_089771163.1">
    <property type="nucleotide sequence ID" value="NZ_FNTX01000001.1"/>
</dbReference>
<dbReference type="Pfam" id="PF01212">
    <property type="entry name" value="Beta_elim_lyase"/>
    <property type="match status" value="1"/>
</dbReference>
<proteinExistence type="inferred from homology"/>
<keyword evidence="3" id="KW-0663">Pyridoxal phosphate</keyword>
<dbReference type="SUPFAM" id="SSF53383">
    <property type="entry name" value="PLP-dependent transferases"/>
    <property type="match status" value="1"/>
</dbReference>
<dbReference type="InterPro" id="IPR001597">
    <property type="entry name" value="ArAA_b-elim_lyase/Thr_aldolase"/>
</dbReference>
<dbReference type="GO" id="GO:0016829">
    <property type="term" value="F:lyase activity"/>
    <property type="evidence" value="ECO:0007669"/>
    <property type="project" value="InterPro"/>
</dbReference>
<dbReference type="GO" id="GO:0006520">
    <property type="term" value="P:amino acid metabolic process"/>
    <property type="evidence" value="ECO:0007669"/>
    <property type="project" value="InterPro"/>
</dbReference>
<dbReference type="AlphaFoldDB" id="A0A1H5BAH3"/>
<dbReference type="Proteomes" id="UP000199220">
    <property type="component" value="Unassembled WGS sequence"/>
</dbReference>
<comment type="cofactor">
    <cofactor evidence="1">
        <name>pyridoxal 5'-phosphate</name>
        <dbReference type="ChEBI" id="CHEBI:597326"/>
    </cofactor>
</comment>
<dbReference type="InterPro" id="IPR015421">
    <property type="entry name" value="PyrdxlP-dep_Trfase_major"/>
</dbReference>
<evidence type="ECO:0000313" key="6">
    <source>
        <dbReference type="Proteomes" id="UP000199220"/>
    </source>
</evidence>
<evidence type="ECO:0000259" key="4">
    <source>
        <dbReference type="Pfam" id="PF01212"/>
    </source>
</evidence>
<dbReference type="PANTHER" id="PTHR48097:SF5">
    <property type="entry name" value="LOW SPECIFICITY L-THREONINE ALDOLASE"/>
    <property type="match status" value="1"/>
</dbReference>
<dbReference type="Gene3D" id="3.40.640.10">
    <property type="entry name" value="Type I PLP-dependent aspartate aminotransferase-like (Major domain)"/>
    <property type="match status" value="1"/>
</dbReference>
<comment type="similarity">
    <text evidence="2">Belongs to the threonine aldolase family.</text>
</comment>
<dbReference type="InterPro" id="IPR015424">
    <property type="entry name" value="PyrdxlP-dep_Trfase"/>
</dbReference>
<gene>
    <name evidence="5" type="ORF">SAMN04488554_0050</name>
</gene>
<evidence type="ECO:0000256" key="3">
    <source>
        <dbReference type="ARBA" id="ARBA00022898"/>
    </source>
</evidence>
<reference evidence="6" key="1">
    <citation type="submission" date="2016-10" db="EMBL/GenBank/DDBJ databases">
        <authorList>
            <person name="Varghese N."/>
            <person name="Submissions S."/>
        </authorList>
    </citation>
    <scope>NUCLEOTIDE SEQUENCE [LARGE SCALE GENOMIC DNA]</scope>
    <source>
        <strain evidence="6">DSM 21368</strain>
    </source>
</reference>
<dbReference type="EMBL" id="FNTX01000001">
    <property type="protein sequence ID" value="SED51336.1"/>
    <property type="molecule type" value="Genomic_DNA"/>
</dbReference>
<sequence length="351" mass="37033">MSQFASDNYAAMHPEVLSALANLPAEPAGAYGADPTTASLTEVVRGTFGEQAQVYPVLTGTGANVVALSAMLPRWGAVIATEHAHLHTDENGAPERVGGIKVLPVAAPDARLTADAVRACAGDLGDIHRAQPLAVSLTQATELGTVYTPDQVRSVAEAAHAVGIAVHLDGARLANAAASLGCSLRAITTDVGVDVLSFGGTKNGAAIAESVIVLNPEAVHGMEFVRKAAMQLASKQRYISAQLLALLTDPAGAGEPLWWRNARHANAMARRLREAMVAVGQVRLTQPTEANVVFAEVSRRLAERLRNEHGQHFYDWAPGDRPDRVEVRWMCSWDTRPADVDELAAAVGALA</sequence>
<name>A0A1H5BAH3_9MICO</name>
<dbReference type="STRING" id="648782.SAMN04488554_0050"/>
<evidence type="ECO:0000256" key="2">
    <source>
        <dbReference type="ARBA" id="ARBA00006966"/>
    </source>
</evidence>
<dbReference type="PANTHER" id="PTHR48097">
    <property type="entry name" value="L-THREONINE ALDOLASE-RELATED"/>
    <property type="match status" value="1"/>
</dbReference>
<dbReference type="Gene3D" id="3.90.1150.10">
    <property type="entry name" value="Aspartate Aminotransferase, domain 1"/>
    <property type="match status" value="1"/>
</dbReference>
<feature type="domain" description="Aromatic amino acid beta-eliminating lyase/threonine aldolase" evidence="4">
    <location>
        <begin position="3"/>
        <end position="295"/>
    </location>
</feature>
<evidence type="ECO:0000256" key="1">
    <source>
        <dbReference type="ARBA" id="ARBA00001933"/>
    </source>
</evidence>
<protein>
    <submittedName>
        <fullName evidence="5">L-threonine aldolase</fullName>
    </submittedName>
</protein>
<accession>A0A1H5BAH3</accession>
<organism evidence="5 6">
    <name type="scientific">Ruania alba</name>
    <dbReference type="NCBI Taxonomy" id="648782"/>
    <lineage>
        <taxon>Bacteria</taxon>
        <taxon>Bacillati</taxon>
        <taxon>Actinomycetota</taxon>
        <taxon>Actinomycetes</taxon>
        <taxon>Micrococcales</taxon>
        <taxon>Ruaniaceae</taxon>
        <taxon>Ruania</taxon>
    </lineage>
</organism>
<evidence type="ECO:0000313" key="5">
    <source>
        <dbReference type="EMBL" id="SED51336.1"/>
    </source>
</evidence>
<dbReference type="OrthoDB" id="9774495at2"/>
<dbReference type="InterPro" id="IPR015422">
    <property type="entry name" value="PyrdxlP-dep_Trfase_small"/>
</dbReference>
<keyword evidence="6" id="KW-1185">Reference proteome</keyword>